<evidence type="ECO:0000313" key="1">
    <source>
        <dbReference type="EMBL" id="AFM13179.1"/>
    </source>
</evidence>
<dbReference type="EMBL" id="CP002959">
    <property type="protein sequence ID" value="AFM13179.1"/>
    <property type="molecule type" value="Genomic_DNA"/>
</dbReference>
<dbReference type="KEGG" id="tpx:Turpa_2539"/>
<accession>I4B7C2</accession>
<protein>
    <submittedName>
        <fullName evidence="1">Uncharacterized protein</fullName>
    </submittedName>
</protein>
<gene>
    <name evidence="1" type="ordered locus">Turpa_2539</name>
</gene>
<keyword evidence="2" id="KW-1185">Reference proteome</keyword>
<dbReference type="Proteomes" id="UP000006048">
    <property type="component" value="Chromosome"/>
</dbReference>
<dbReference type="HOGENOM" id="CLU_3259397_0_0_12"/>
<reference evidence="1 2" key="1">
    <citation type="submission" date="2012-06" db="EMBL/GenBank/DDBJ databases">
        <title>The complete chromosome of genome of Turneriella parva DSM 21527.</title>
        <authorList>
            <consortium name="US DOE Joint Genome Institute (JGI-PGF)"/>
            <person name="Lucas S."/>
            <person name="Han J."/>
            <person name="Lapidus A."/>
            <person name="Bruce D."/>
            <person name="Goodwin L."/>
            <person name="Pitluck S."/>
            <person name="Peters L."/>
            <person name="Kyrpides N."/>
            <person name="Mavromatis K."/>
            <person name="Ivanova N."/>
            <person name="Mikhailova N."/>
            <person name="Chertkov O."/>
            <person name="Detter J.C."/>
            <person name="Tapia R."/>
            <person name="Han C."/>
            <person name="Land M."/>
            <person name="Hauser L."/>
            <person name="Markowitz V."/>
            <person name="Cheng J.-F."/>
            <person name="Hugenholtz P."/>
            <person name="Woyke T."/>
            <person name="Wu D."/>
            <person name="Gronow S."/>
            <person name="Wellnitz S."/>
            <person name="Brambilla E."/>
            <person name="Klenk H.-P."/>
            <person name="Eisen J.A."/>
        </authorList>
    </citation>
    <scope>NUCLEOTIDE SEQUENCE [LARGE SCALE GENOMIC DNA]</scope>
    <source>
        <strain evidence="2">ATCC BAA-1111 / DSM 21527 / NCTC 11395 / H</strain>
    </source>
</reference>
<name>I4B7C2_TURPD</name>
<organism evidence="1 2">
    <name type="scientific">Turneriella parva (strain ATCC BAA-1111 / DSM 21527 / NCTC 11395 / H)</name>
    <name type="common">Leptospira parva</name>
    <dbReference type="NCBI Taxonomy" id="869212"/>
    <lineage>
        <taxon>Bacteria</taxon>
        <taxon>Pseudomonadati</taxon>
        <taxon>Spirochaetota</taxon>
        <taxon>Spirochaetia</taxon>
        <taxon>Leptospirales</taxon>
        <taxon>Leptospiraceae</taxon>
        <taxon>Turneriella</taxon>
    </lineage>
</organism>
<sequence length="42" mass="4605">MRGADLYNLNIFGVSWFDGLTMTIVNPATRLCESLSSEPVEG</sequence>
<dbReference type="AlphaFoldDB" id="I4B7C2"/>
<evidence type="ECO:0000313" key="2">
    <source>
        <dbReference type="Proteomes" id="UP000006048"/>
    </source>
</evidence>
<proteinExistence type="predicted"/>